<dbReference type="GO" id="GO:0005634">
    <property type="term" value="C:nucleus"/>
    <property type="evidence" value="ECO:0007669"/>
    <property type="project" value="TreeGrafter"/>
</dbReference>
<dbReference type="OrthoDB" id="5236983at2759"/>
<evidence type="ECO:0000259" key="2">
    <source>
        <dbReference type="SMART" id="SM00731"/>
    </source>
</evidence>
<dbReference type="Pfam" id="PF10263">
    <property type="entry name" value="SprT-like"/>
    <property type="match status" value="1"/>
</dbReference>
<organism evidence="3 4">
    <name type="scientific">Apostasia shenzhenica</name>
    <dbReference type="NCBI Taxonomy" id="1088818"/>
    <lineage>
        <taxon>Eukaryota</taxon>
        <taxon>Viridiplantae</taxon>
        <taxon>Streptophyta</taxon>
        <taxon>Embryophyta</taxon>
        <taxon>Tracheophyta</taxon>
        <taxon>Spermatophyta</taxon>
        <taxon>Magnoliopsida</taxon>
        <taxon>Liliopsida</taxon>
        <taxon>Asparagales</taxon>
        <taxon>Orchidaceae</taxon>
        <taxon>Apostasioideae</taxon>
        <taxon>Apostasia</taxon>
    </lineage>
</organism>
<dbReference type="InterPro" id="IPR006640">
    <property type="entry name" value="SprT-like_domain"/>
</dbReference>
<keyword evidence="4" id="KW-1185">Reference proteome</keyword>
<reference evidence="3 4" key="1">
    <citation type="journal article" date="2017" name="Nature">
        <title>The Apostasia genome and the evolution of orchids.</title>
        <authorList>
            <person name="Zhang G.Q."/>
            <person name="Liu K.W."/>
            <person name="Li Z."/>
            <person name="Lohaus R."/>
            <person name="Hsiao Y.Y."/>
            <person name="Niu S.C."/>
            <person name="Wang J.Y."/>
            <person name="Lin Y.C."/>
            <person name="Xu Q."/>
            <person name="Chen L.J."/>
            <person name="Yoshida K."/>
            <person name="Fujiwara S."/>
            <person name="Wang Z.W."/>
            <person name="Zhang Y.Q."/>
            <person name="Mitsuda N."/>
            <person name="Wang M."/>
            <person name="Liu G.H."/>
            <person name="Pecoraro L."/>
            <person name="Huang H.X."/>
            <person name="Xiao X.J."/>
            <person name="Lin M."/>
            <person name="Wu X.Y."/>
            <person name="Wu W.L."/>
            <person name="Chen Y.Y."/>
            <person name="Chang S.B."/>
            <person name="Sakamoto S."/>
            <person name="Ohme-Takagi M."/>
            <person name="Yagi M."/>
            <person name="Zeng S.J."/>
            <person name="Shen C.Y."/>
            <person name="Yeh C.M."/>
            <person name="Luo Y.B."/>
            <person name="Tsai W.C."/>
            <person name="Van de Peer Y."/>
            <person name="Liu Z.J."/>
        </authorList>
    </citation>
    <scope>NUCLEOTIDE SEQUENCE [LARGE SCALE GENOMIC DNA]</scope>
    <source>
        <strain evidence="4">cv. Shenzhen</strain>
        <tissue evidence="3">Stem</tissue>
    </source>
</reference>
<dbReference type="PANTHER" id="PTHR21220">
    <property type="entry name" value="DNA-DEPENDENT METALLOPROTEASE SPRTN"/>
    <property type="match status" value="1"/>
</dbReference>
<dbReference type="SMART" id="SM00731">
    <property type="entry name" value="SprT"/>
    <property type="match status" value="1"/>
</dbReference>
<feature type="domain" description="SprT-like" evidence="2">
    <location>
        <begin position="6"/>
        <end position="165"/>
    </location>
</feature>
<evidence type="ECO:0000313" key="3">
    <source>
        <dbReference type="EMBL" id="PKA61025.1"/>
    </source>
</evidence>
<evidence type="ECO:0000256" key="1">
    <source>
        <dbReference type="SAM" id="MobiDB-lite"/>
    </source>
</evidence>
<name>A0A2I0AZR6_9ASPA</name>
<dbReference type="InterPro" id="IPR044245">
    <property type="entry name" value="Spartan"/>
</dbReference>
<dbReference type="Proteomes" id="UP000236161">
    <property type="component" value="Unassembled WGS sequence"/>
</dbReference>
<evidence type="ECO:0000313" key="4">
    <source>
        <dbReference type="Proteomes" id="UP000236161"/>
    </source>
</evidence>
<dbReference type="GO" id="GO:0006974">
    <property type="term" value="P:DNA damage response"/>
    <property type="evidence" value="ECO:0007669"/>
    <property type="project" value="InterPro"/>
</dbReference>
<dbReference type="AlphaFoldDB" id="A0A2I0AZR6"/>
<dbReference type="PANTHER" id="PTHR21220:SF0">
    <property type="entry name" value="DNA-DEPENDENT METALLOPROTEASE SPRTN"/>
    <property type="match status" value="1"/>
</dbReference>
<feature type="region of interest" description="Disordered" evidence="1">
    <location>
        <begin position="197"/>
        <end position="236"/>
    </location>
</feature>
<dbReference type="EMBL" id="KZ451932">
    <property type="protein sequence ID" value="PKA61025.1"/>
    <property type="molecule type" value="Genomic_DNA"/>
</dbReference>
<gene>
    <name evidence="3" type="ORF">AXF42_Ash005921</name>
</gene>
<proteinExistence type="predicted"/>
<dbReference type="STRING" id="1088818.A0A2I0AZR6"/>
<feature type="compositionally biased region" description="Basic and acidic residues" evidence="1">
    <location>
        <begin position="219"/>
        <end position="230"/>
    </location>
</feature>
<dbReference type="GO" id="GO:0003697">
    <property type="term" value="F:single-stranded DNA binding"/>
    <property type="evidence" value="ECO:0007669"/>
    <property type="project" value="InterPro"/>
</dbReference>
<dbReference type="GO" id="GO:0031593">
    <property type="term" value="F:polyubiquitin modification-dependent protein binding"/>
    <property type="evidence" value="ECO:0007669"/>
    <property type="project" value="TreeGrafter"/>
</dbReference>
<feature type="region of interest" description="Disordered" evidence="1">
    <location>
        <begin position="266"/>
        <end position="301"/>
    </location>
</feature>
<dbReference type="GO" id="GO:0004222">
    <property type="term" value="F:metalloendopeptidase activity"/>
    <property type="evidence" value="ECO:0007669"/>
    <property type="project" value="InterPro"/>
</dbReference>
<protein>
    <recommendedName>
        <fullName evidence="2">SprT-like domain-containing protein</fullName>
    </recommendedName>
</protein>
<accession>A0A2I0AZR6</accession>
<sequence length="374" mass="42476">MGEPRPDLHELFEHYNALYFCDALGTCTVAWAPRMTCSIGSCHYIKDGLCEIRLSEPRLKSCSSALVKNSLLHEMIHAFLWVKDKNKKHSDHGPKFWAMANKINSNCVEDNQRPSDGYNITANHGFHDKAGGFDLWMCESCGDLIKREISGESLICDCIEKIGNGSDCGNLLCGWHKHNKLCSGKYKMVDLSGFEDKGKGVEDAQENSGTIKQKRRKPHPTEKAKDGKEIKRPKKAKCLSEKPFQGDFSNNSKQLLLMDLKAPPLPIGPSIPKQQRTHLKKKCDNGNTEKKKKKQSDKREREMTLAVRWLGVYTDEESEEDPQPLTNKRSLKRRKLLERLQAKGKQEGLENEDVEKLKERGQTCLTDHEVIVLD</sequence>